<evidence type="ECO:0000313" key="1">
    <source>
        <dbReference type="EMBL" id="MBD3919082.1"/>
    </source>
</evidence>
<reference evidence="1 2" key="1">
    <citation type="submission" date="2020-09" db="EMBL/GenBank/DDBJ databases">
        <title>Paenibacillus sp. strain PR3 16S rRNA gene Genome sequencing and assembly.</title>
        <authorList>
            <person name="Kim J."/>
        </authorList>
    </citation>
    <scope>NUCLEOTIDE SEQUENCE [LARGE SCALE GENOMIC DNA]</scope>
    <source>
        <strain evidence="1 2">PR3</strain>
    </source>
</reference>
<dbReference type="EMBL" id="JACXZA010000002">
    <property type="protein sequence ID" value="MBD3919082.1"/>
    <property type="molecule type" value="Genomic_DNA"/>
</dbReference>
<organism evidence="1 2">
    <name type="scientific">Paenibacillus terricola</name>
    <dbReference type="NCBI Taxonomy" id="2763503"/>
    <lineage>
        <taxon>Bacteria</taxon>
        <taxon>Bacillati</taxon>
        <taxon>Bacillota</taxon>
        <taxon>Bacilli</taxon>
        <taxon>Bacillales</taxon>
        <taxon>Paenibacillaceae</taxon>
        <taxon>Paenibacillus</taxon>
    </lineage>
</organism>
<comment type="caution">
    <text evidence="1">The sequence shown here is derived from an EMBL/GenBank/DDBJ whole genome shotgun (WGS) entry which is preliminary data.</text>
</comment>
<dbReference type="Proteomes" id="UP000609346">
    <property type="component" value="Unassembled WGS sequence"/>
</dbReference>
<sequence>MRKHIFLSGVLAVVLLGAGFAAYGKLNNSPAKQTLEEGWTEPEFAGAGNASVSVRYPKNLQAIVDSADTIISGEIVSINDTSNTFTMEEGTPERAIADKSGADPSYTVKGRDIVISVSDTLKGKIDGDEATLNIYNADVNLDPEVQVGDNYILFLNRDEKTGKYHSAHFSAGYFKMDKTDITDKKDKSKEKIHPLYSKAPEFAELDNQTYENVKQKIKEKVK</sequence>
<accession>A0ABR8MSZ8</accession>
<evidence type="ECO:0000313" key="2">
    <source>
        <dbReference type="Proteomes" id="UP000609346"/>
    </source>
</evidence>
<keyword evidence="2" id="KW-1185">Reference proteome</keyword>
<gene>
    <name evidence="1" type="ORF">H8B09_09975</name>
</gene>
<name>A0ABR8MSZ8_9BACL</name>
<dbReference type="RefSeq" id="WP_191203351.1">
    <property type="nucleotide sequence ID" value="NZ_JACXZA010000002.1"/>
</dbReference>
<proteinExistence type="predicted"/>
<protein>
    <submittedName>
        <fullName evidence="1">Uncharacterized protein</fullName>
    </submittedName>
</protein>